<keyword evidence="3" id="KW-1185">Reference proteome</keyword>
<accession>A0AA88GGQ8</accession>
<dbReference type="EMBL" id="PYSW02000041">
    <property type="protein sequence ID" value="KAG2374994.1"/>
    <property type="molecule type" value="Genomic_DNA"/>
</dbReference>
<dbReference type="SUPFAM" id="SSF81383">
    <property type="entry name" value="F-box domain"/>
    <property type="match status" value="1"/>
</dbReference>
<dbReference type="GeneID" id="68102822"/>
<sequence length="507" mass="58529">MRIENNGDGNQQRVDGDDEKENSITIGAKSSPISRVSHSGRENLRLDHDELVHHSNLINDSKECTSLDLIPIEVFQHSFLPFVSVRDLLSLLSLNKYYQNIVDANECWREKFYLLLPKCQSAYLEKLKLFEVVWKSCLFGKIKLTKTALQKVAFKDISYKKLLRNVFVDGKLYGLMLFNTGTHKRVSKPYSYLLHNDIECFSSVKSVEAEDNLFSLNGQDFSILKTNINHAIETRFPGVEFFTGKCSGLDQINDPDISRYYYFGISVGMYINLVQIWYPSCDLITNVLGRKLPYKSFKKRQDFQGKEGKWALSKNYSKNMRGKLGCNLDITVHGVWSDLTGRAGYFTSENANNNKIDKTDSELLQKKLQRLNYEQYDKTFEELSAKTLQEYLWNCVILDTGEEFTIQFFHDHNSNHIDGFVTNYNKEQRPLESLRPSCVDGNILDCYFSFNIIDWINDIAIHKYLVLCEWENNTMPKNALVISTKGIVGKAKFICTFNKPTNDVDRV</sequence>
<name>A0AA88GGQ8_NAELO</name>
<evidence type="ECO:0008006" key="4">
    <source>
        <dbReference type="Google" id="ProtNLM"/>
    </source>
</evidence>
<gene>
    <name evidence="2" type="ORF">C9374_010368</name>
</gene>
<dbReference type="Proteomes" id="UP000816034">
    <property type="component" value="Unassembled WGS sequence"/>
</dbReference>
<feature type="region of interest" description="Disordered" evidence="1">
    <location>
        <begin position="1"/>
        <end position="25"/>
    </location>
</feature>
<dbReference type="RefSeq" id="XP_044544168.1">
    <property type="nucleotide sequence ID" value="XM_044685904.1"/>
</dbReference>
<evidence type="ECO:0000313" key="3">
    <source>
        <dbReference type="Proteomes" id="UP000816034"/>
    </source>
</evidence>
<dbReference type="InterPro" id="IPR036047">
    <property type="entry name" value="F-box-like_dom_sf"/>
</dbReference>
<organism evidence="2 3">
    <name type="scientific">Naegleria lovaniensis</name>
    <name type="common">Amoeba</name>
    <dbReference type="NCBI Taxonomy" id="51637"/>
    <lineage>
        <taxon>Eukaryota</taxon>
        <taxon>Discoba</taxon>
        <taxon>Heterolobosea</taxon>
        <taxon>Tetramitia</taxon>
        <taxon>Eutetramitia</taxon>
        <taxon>Vahlkampfiidae</taxon>
        <taxon>Naegleria</taxon>
    </lineage>
</organism>
<dbReference type="AlphaFoldDB" id="A0AA88GGQ8"/>
<protein>
    <recommendedName>
        <fullName evidence="4">F-box domain-containing protein</fullName>
    </recommendedName>
</protein>
<reference evidence="2 3" key="1">
    <citation type="journal article" date="2018" name="BMC Genomics">
        <title>The genome of Naegleria lovaniensis, the basis for a comparative approach to unravel pathogenicity factors of the human pathogenic amoeba N. fowleri.</title>
        <authorList>
            <person name="Liechti N."/>
            <person name="Schurch N."/>
            <person name="Bruggmann R."/>
            <person name="Wittwer M."/>
        </authorList>
    </citation>
    <scope>NUCLEOTIDE SEQUENCE [LARGE SCALE GENOMIC DNA]</scope>
    <source>
        <strain evidence="2 3">ATCC 30569</strain>
    </source>
</reference>
<proteinExistence type="predicted"/>
<comment type="caution">
    <text evidence="2">The sequence shown here is derived from an EMBL/GenBank/DDBJ whole genome shotgun (WGS) entry which is preliminary data.</text>
</comment>
<evidence type="ECO:0000256" key="1">
    <source>
        <dbReference type="SAM" id="MobiDB-lite"/>
    </source>
</evidence>
<evidence type="ECO:0000313" key="2">
    <source>
        <dbReference type="EMBL" id="KAG2374994.1"/>
    </source>
</evidence>